<proteinExistence type="predicted"/>
<reference evidence="3 4" key="1">
    <citation type="submission" date="2017-03" db="EMBL/GenBank/DDBJ databases">
        <title>Genomes of endolithic fungi from Antarctica.</title>
        <authorList>
            <person name="Coleine C."/>
            <person name="Masonjones S."/>
            <person name="Stajich J.E."/>
        </authorList>
    </citation>
    <scope>NUCLEOTIDE SEQUENCE [LARGE SCALE GENOMIC DNA]</scope>
    <source>
        <strain evidence="3 4">CCFEE 5184</strain>
    </source>
</reference>
<feature type="compositionally biased region" description="Low complexity" evidence="1">
    <location>
        <begin position="31"/>
        <end position="43"/>
    </location>
</feature>
<feature type="region of interest" description="Disordered" evidence="1">
    <location>
        <begin position="504"/>
        <end position="538"/>
    </location>
</feature>
<feature type="region of interest" description="Disordered" evidence="1">
    <location>
        <begin position="427"/>
        <end position="475"/>
    </location>
</feature>
<evidence type="ECO:0000256" key="1">
    <source>
        <dbReference type="SAM" id="MobiDB-lite"/>
    </source>
</evidence>
<dbReference type="PANTHER" id="PTHR31573">
    <property type="entry name" value="ALPHA-KETOGLUTARATE-DEPENDENT DIOXYGENASE ALKB HOMOLOG 2"/>
    <property type="match status" value="1"/>
</dbReference>
<evidence type="ECO:0000313" key="4">
    <source>
        <dbReference type="Proteomes" id="UP000309340"/>
    </source>
</evidence>
<dbReference type="GO" id="GO:0008198">
    <property type="term" value="F:ferrous iron binding"/>
    <property type="evidence" value="ECO:0007669"/>
    <property type="project" value="TreeGrafter"/>
</dbReference>
<gene>
    <name evidence="3" type="ORF">B0A55_12301</name>
</gene>
<feature type="compositionally biased region" description="Low complexity" evidence="1">
    <location>
        <begin position="100"/>
        <end position="112"/>
    </location>
</feature>
<feature type="compositionally biased region" description="Polar residues" evidence="1">
    <location>
        <begin position="251"/>
        <end position="262"/>
    </location>
</feature>
<dbReference type="PANTHER" id="PTHR31573:SF4">
    <property type="entry name" value="FE2OG DIOXYGENASE DOMAIN-CONTAINING PROTEIN"/>
    <property type="match status" value="1"/>
</dbReference>
<dbReference type="STRING" id="329884.A0A4U0WJT4"/>
<protein>
    <recommendedName>
        <fullName evidence="2">Alpha-ketoglutarate-dependent dioxygenase AlkB-like domain-containing protein</fullName>
    </recommendedName>
</protein>
<keyword evidence="4" id="KW-1185">Reference proteome</keyword>
<accession>A0A4U0WJT4</accession>
<name>A0A4U0WJT4_9PEZI</name>
<feature type="domain" description="Alpha-ketoglutarate-dependent dioxygenase AlkB-like" evidence="2">
    <location>
        <begin position="1106"/>
        <end position="1259"/>
    </location>
</feature>
<dbReference type="GO" id="GO:0051747">
    <property type="term" value="F:cytosine C-5 DNA demethylase activity"/>
    <property type="evidence" value="ECO:0007669"/>
    <property type="project" value="TreeGrafter"/>
</dbReference>
<feature type="region of interest" description="Disordered" evidence="1">
    <location>
        <begin position="1"/>
        <end position="213"/>
    </location>
</feature>
<dbReference type="Pfam" id="PF13532">
    <property type="entry name" value="2OG-FeII_Oxy_2"/>
    <property type="match status" value="1"/>
</dbReference>
<feature type="compositionally biased region" description="Polar residues" evidence="1">
    <location>
        <begin position="304"/>
        <end position="340"/>
    </location>
</feature>
<dbReference type="EMBL" id="NAJQ01000997">
    <property type="protein sequence ID" value="TKA62977.1"/>
    <property type="molecule type" value="Genomic_DNA"/>
</dbReference>
<dbReference type="Gene3D" id="2.60.120.590">
    <property type="entry name" value="Alpha-ketoglutarate-dependent dioxygenase AlkB-like"/>
    <property type="match status" value="1"/>
</dbReference>
<feature type="compositionally biased region" description="Polar residues" evidence="1">
    <location>
        <begin position="461"/>
        <end position="475"/>
    </location>
</feature>
<feature type="region of interest" description="Disordered" evidence="1">
    <location>
        <begin position="245"/>
        <end position="264"/>
    </location>
</feature>
<feature type="compositionally biased region" description="Acidic residues" evidence="1">
    <location>
        <begin position="427"/>
        <end position="437"/>
    </location>
</feature>
<dbReference type="InterPro" id="IPR032852">
    <property type="entry name" value="ALKBH2"/>
</dbReference>
<dbReference type="InterPro" id="IPR037151">
    <property type="entry name" value="AlkB-like_sf"/>
</dbReference>
<comment type="caution">
    <text evidence="3">The sequence shown here is derived from an EMBL/GenBank/DDBJ whole genome shotgun (WGS) entry which is preliminary data.</text>
</comment>
<feature type="compositionally biased region" description="Basic and acidic residues" evidence="1">
    <location>
        <begin position="68"/>
        <end position="87"/>
    </location>
</feature>
<feature type="region of interest" description="Disordered" evidence="1">
    <location>
        <begin position="296"/>
        <end position="399"/>
    </location>
</feature>
<dbReference type="GO" id="GO:0035516">
    <property type="term" value="F:broad specificity oxidative DNA demethylase activity"/>
    <property type="evidence" value="ECO:0007669"/>
    <property type="project" value="TreeGrafter"/>
</dbReference>
<feature type="compositionally biased region" description="Polar residues" evidence="1">
    <location>
        <begin position="50"/>
        <end position="61"/>
    </location>
</feature>
<evidence type="ECO:0000259" key="2">
    <source>
        <dbReference type="Pfam" id="PF13532"/>
    </source>
</evidence>
<feature type="region of interest" description="Disordered" evidence="1">
    <location>
        <begin position="554"/>
        <end position="583"/>
    </location>
</feature>
<dbReference type="GO" id="GO:0006307">
    <property type="term" value="P:DNA alkylation repair"/>
    <property type="evidence" value="ECO:0007669"/>
    <property type="project" value="TreeGrafter"/>
</dbReference>
<dbReference type="OrthoDB" id="2163491at2759"/>
<organism evidence="3 4">
    <name type="scientific">Friedmanniomyces simplex</name>
    <dbReference type="NCBI Taxonomy" id="329884"/>
    <lineage>
        <taxon>Eukaryota</taxon>
        <taxon>Fungi</taxon>
        <taxon>Dikarya</taxon>
        <taxon>Ascomycota</taxon>
        <taxon>Pezizomycotina</taxon>
        <taxon>Dothideomycetes</taxon>
        <taxon>Dothideomycetidae</taxon>
        <taxon>Mycosphaerellales</taxon>
        <taxon>Teratosphaeriaceae</taxon>
        <taxon>Friedmanniomyces</taxon>
    </lineage>
</organism>
<dbReference type="InterPro" id="IPR027450">
    <property type="entry name" value="AlkB-like"/>
</dbReference>
<dbReference type="SUPFAM" id="SSF51197">
    <property type="entry name" value="Clavaminate synthase-like"/>
    <property type="match status" value="1"/>
</dbReference>
<evidence type="ECO:0000313" key="3">
    <source>
        <dbReference type="EMBL" id="TKA62977.1"/>
    </source>
</evidence>
<sequence length="1300" mass="142283">MAPRTSKTPVGSMEAPPLDPFAEWRARDPSSRLASRARPSYAAGVDTIKTEQTPGSAQPSSRVRKTQRKVDEGAKVTKVAKEGEGGKSARITTSKRRRSSAAASVKSSTASTGLLESRDLSEAIEMPVDTRAQTIRRKESSGDDGEPTFSGATKTTPGRNGHGAEAYGPVSPLAIIASSRRSPEADSIPANDPSVEASESQVPEQHSDHLEHYSLDLPDIELREDVRFAEAYRQISRQWSLALGRPVPADTQPSDATSSVETLSEIRDSQVPALAAAMDREVASFVNTSYSTRRDMQQPALTGHSASNVSEQARLQLQSRDQTELSTEAYASTSGDQPRSSAGFMESMDDATPDEHDTLPDVPDAAAQTSDQVVSPAPPPLSASESTAKPWTRHSTRRRIERSRFNGMVDFAEGDALVECPDDLEATDDLDTAEDLNTDPKDPDTDPDESSPPPTKRRKVTATSNITASKNTPTNTGKATRIVILKVAATVDKLLLANIRATAVEKARKKSRAKPSTSKPRSKQHLISAASAGSTTPKPQATLYAFGYGQTLDTPTFGQGDASEQAATAPPTPPSSQTDDNSLPLLSTIEPRLLELSQALTHREPIGSKSQPRGRPKVWADSRQALCETIPYFKKPQGGCHQNDKHVYAFLFDGVGHCREYMDIDIIIARAGGGMESDSSGSMVQGKDQSISESQVQSMLNDIKLQNPLIIICGDKNTGALCQMPHKYSVLGWYKPTMVWAEKTAGKGKKSRTTVKYRLERLASSDPWHAPAFTTSFDTTAAGALHTKICSACLQSHPQLYLDCWVCLNPTCRRFWKLEDGHEDAPCGSLLYNPAFLLDRTPWENEQEPYSVVPSFPDIGKTIGDNLTSINTRGVVCPECGRCNPRYLFKGWRCDRPGCSWPGLWPQHQPIVPAALHLPWGSSGYGPALGRNKHEGSVYVSVRYTHNYKVYTYTFPGIEGSFIHAVANNTIKEEARGPNEMLAELQKADMGLERRRFGGEKMSGAKQSKVPATPQRDVVAPAGLLTPPMEAPPEIELPIANTTASKVLDVEEGGFMTAFSMNYGMPYKFVASGASRAFDDAKTPWPVRECRSRLIWAADEFLPSSNRSRSSRGKMDLNEELIFAYMEGQKIEYHDDGEEGLGPTIATLSLGGKAKMHLRMKAKHFVGCSKMGLLTAEKPVPGGLEYEKRLALWEELQPLKGRDRATYQKRVKEIPKELGIYEKRNKRPEDLVTVSLSHGDLIIMDGYAIQRYLEHKVVPEGFLRFALTCRTVLENHLKEHERPGYAVEGDGIGYDGAGIR</sequence>
<dbReference type="Proteomes" id="UP000309340">
    <property type="component" value="Unassembled WGS sequence"/>
</dbReference>